<dbReference type="SUPFAM" id="SSF144232">
    <property type="entry name" value="HIT/MYND zinc finger-like"/>
    <property type="match status" value="1"/>
</dbReference>
<sequence>MSSNTRSVGDLPAVITKYHQSVATPSKDMRAIRALSHELCPICLKHTGLRRCAKCKHTSYCSTKCQKSDWPSHKIACLKIDSSLSLSKVSNTLRASLYLGRQLQGCFVLAYDLLRNQQLDKPFAARLDIGVEPVKLRDVVEIYGGRPVEKVQGIVQVNAFTPLPNRYLTETIWLCGVTTGRPWL</sequence>
<keyword evidence="3" id="KW-0862">Zinc</keyword>
<keyword evidence="2 4" id="KW-0863">Zinc-finger</keyword>
<feature type="domain" description="MYND-type" evidence="5">
    <location>
        <begin position="40"/>
        <end position="77"/>
    </location>
</feature>
<evidence type="ECO:0000256" key="4">
    <source>
        <dbReference type="PROSITE-ProRule" id="PRU00134"/>
    </source>
</evidence>
<keyword evidence="1" id="KW-0479">Metal-binding</keyword>
<evidence type="ECO:0000259" key="5">
    <source>
        <dbReference type="PROSITE" id="PS50865"/>
    </source>
</evidence>
<keyword evidence="7" id="KW-1185">Reference proteome</keyword>
<dbReference type="GO" id="GO:0008270">
    <property type="term" value="F:zinc ion binding"/>
    <property type="evidence" value="ECO:0007669"/>
    <property type="project" value="UniProtKB-KW"/>
</dbReference>
<reference evidence="6" key="1">
    <citation type="submission" date="2023-03" db="EMBL/GenBank/DDBJ databases">
        <title>Massive genome expansion in bonnet fungi (Mycena s.s.) driven by repeated elements and novel gene families across ecological guilds.</title>
        <authorList>
            <consortium name="Lawrence Berkeley National Laboratory"/>
            <person name="Harder C.B."/>
            <person name="Miyauchi S."/>
            <person name="Viragh M."/>
            <person name="Kuo A."/>
            <person name="Thoen E."/>
            <person name="Andreopoulos B."/>
            <person name="Lu D."/>
            <person name="Skrede I."/>
            <person name="Drula E."/>
            <person name="Henrissat B."/>
            <person name="Morin E."/>
            <person name="Kohler A."/>
            <person name="Barry K."/>
            <person name="LaButti K."/>
            <person name="Morin E."/>
            <person name="Salamov A."/>
            <person name="Lipzen A."/>
            <person name="Mereny Z."/>
            <person name="Hegedus B."/>
            <person name="Baldrian P."/>
            <person name="Stursova M."/>
            <person name="Weitz H."/>
            <person name="Taylor A."/>
            <person name="Grigoriev I.V."/>
            <person name="Nagy L.G."/>
            <person name="Martin F."/>
            <person name="Kauserud H."/>
        </authorList>
    </citation>
    <scope>NUCLEOTIDE SEQUENCE</scope>
    <source>
        <strain evidence="6">CBHHK067</strain>
    </source>
</reference>
<evidence type="ECO:0000313" key="7">
    <source>
        <dbReference type="Proteomes" id="UP001221757"/>
    </source>
</evidence>
<dbReference type="Proteomes" id="UP001221757">
    <property type="component" value="Unassembled WGS sequence"/>
</dbReference>
<dbReference type="EMBL" id="JARKIE010000548">
    <property type="protein sequence ID" value="KAJ7629306.1"/>
    <property type="molecule type" value="Genomic_DNA"/>
</dbReference>
<dbReference type="PROSITE" id="PS50865">
    <property type="entry name" value="ZF_MYND_2"/>
    <property type="match status" value="1"/>
</dbReference>
<protein>
    <recommendedName>
        <fullName evidence="5">MYND-type domain-containing protein</fullName>
    </recommendedName>
</protein>
<evidence type="ECO:0000256" key="1">
    <source>
        <dbReference type="ARBA" id="ARBA00022723"/>
    </source>
</evidence>
<evidence type="ECO:0000256" key="2">
    <source>
        <dbReference type="ARBA" id="ARBA00022771"/>
    </source>
</evidence>
<evidence type="ECO:0000313" key="6">
    <source>
        <dbReference type="EMBL" id="KAJ7629306.1"/>
    </source>
</evidence>
<dbReference type="Gene3D" id="6.10.140.2220">
    <property type="match status" value="1"/>
</dbReference>
<organism evidence="6 7">
    <name type="scientific">Mycena rosella</name>
    <name type="common">Pink bonnet</name>
    <name type="synonym">Agaricus rosellus</name>
    <dbReference type="NCBI Taxonomy" id="1033263"/>
    <lineage>
        <taxon>Eukaryota</taxon>
        <taxon>Fungi</taxon>
        <taxon>Dikarya</taxon>
        <taxon>Basidiomycota</taxon>
        <taxon>Agaricomycotina</taxon>
        <taxon>Agaricomycetes</taxon>
        <taxon>Agaricomycetidae</taxon>
        <taxon>Agaricales</taxon>
        <taxon>Marasmiineae</taxon>
        <taxon>Mycenaceae</taxon>
        <taxon>Mycena</taxon>
    </lineage>
</organism>
<accession>A0AAD7BSW1</accession>
<comment type="caution">
    <text evidence="6">The sequence shown here is derived from an EMBL/GenBank/DDBJ whole genome shotgun (WGS) entry which is preliminary data.</text>
</comment>
<dbReference type="InterPro" id="IPR002893">
    <property type="entry name" value="Znf_MYND"/>
</dbReference>
<dbReference type="AlphaFoldDB" id="A0AAD7BSW1"/>
<dbReference type="Pfam" id="PF01753">
    <property type="entry name" value="zf-MYND"/>
    <property type="match status" value="1"/>
</dbReference>
<evidence type="ECO:0000256" key="3">
    <source>
        <dbReference type="ARBA" id="ARBA00022833"/>
    </source>
</evidence>
<name>A0AAD7BSW1_MYCRO</name>
<gene>
    <name evidence="6" type="ORF">B0H17DRAFT_550356</name>
</gene>
<proteinExistence type="predicted"/>